<keyword evidence="3" id="KW-1185">Reference proteome</keyword>
<dbReference type="Proteomes" id="UP000785679">
    <property type="component" value="Unassembled WGS sequence"/>
</dbReference>
<dbReference type="AlphaFoldDB" id="A0A8J8NDU5"/>
<evidence type="ECO:0000256" key="1">
    <source>
        <dbReference type="SAM" id="MobiDB-lite"/>
    </source>
</evidence>
<dbReference type="EMBL" id="RRYP01020657">
    <property type="protein sequence ID" value="TNV72866.1"/>
    <property type="molecule type" value="Genomic_DNA"/>
</dbReference>
<sequence>MEAFSNSDIDVPLRGTFSKRSMTQLKKFKISERCFSGFSSRQNILDKNRSSFKNTATKEDAFVDLDKTMNSVNTANIVGSGQKEPLNMRFSQARPSTTCNKCHKDRPMIIRKPNSNMSVGEITQNISVDRRTTQMDTNAIGSGGKAQSALVENASIGQATFDLIRQSVQTNQQESQEQSMLGLKAKIRVQSMLPRTATNYHKFKKGLYLNPLKGNQYDISQDALARSMNLLKARGDALPLKTVTSGNSKPAPTDVASSKEEGDQEQQQMTSTQVSNHDSSLYRNDRNRPPQTYMERYEERSAAVFSIAPIGSYVTVIRESPTARKRRFELREKQRELLNMDFDNKRKSEMMTFINSFMKQKKISQGMLDSSRERRQIERSKIRHIYRQQ</sequence>
<feature type="compositionally biased region" description="Polar residues" evidence="1">
    <location>
        <begin position="265"/>
        <end position="282"/>
    </location>
</feature>
<name>A0A8J8NDU5_HALGN</name>
<comment type="caution">
    <text evidence="2">The sequence shown here is derived from an EMBL/GenBank/DDBJ whole genome shotgun (WGS) entry which is preliminary data.</text>
</comment>
<reference evidence="2" key="1">
    <citation type="submission" date="2019-06" db="EMBL/GenBank/DDBJ databases">
        <authorList>
            <person name="Zheng W."/>
        </authorList>
    </citation>
    <scope>NUCLEOTIDE SEQUENCE</scope>
    <source>
        <strain evidence="2">QDHG01</strain>
    </source>
</reference>
<accession>A0A8J8NDU5</accession>
<evidence type="ECO:0000313" key="2">
    <source>
        <dbReference type="EMBL" id="TNV72866.1"/>
    </source>
</evidence>
<feature type="compositionally biased region" description="Basic and acidic residues" evidence="1">
    <location>
        <begin position="370"/>
        <end position="380"/>
    </location>
</feature>
<organism evidence="2 3">
    <name type="scientific">Halteria grandinella</name>
    <dbReference type="NCBI Taxonomy" id="5974"/>
    <lineage>
        <taxon>Eukaryota</taxon>
        <taxon>Sar</taxon>
        <taxon>Alveolata</taxon>
        <taxon>Ciliophora</taxon>
        <taxon>Intramacronucleata</taxon>
        <taxon>Spirotrichea</taxon>
        <taxon>Stichotrichia</taxon>
        <taxon>Sporadotrichida</taxon>
        <taxon>Halteriidae</taxon>
        <taxon>Halteria</taxon>
    </lineage>
</organism>
<feature type="region of interest" description="Disordered" evidence="1">
    <location>
        <begin position="364"/>
        <end position="389"/>
    </location>
</feature>
<gene>
    <name evidence="2" type="ORF">FGO68_gene12806</name>
</gene>
<protein>
    <submittedName>
        <fullName evidence="2">Uncharacterized protein</fullName>
    </submittedName>
</protein>
<evidence type="ECO:0000313" key="3">
    <source>
        <dbReference type="Proteomes" id="UP000785679"/>
    </source>
</evidence>
<feature type="region of interest" description="Disordered" evidence="1">
    <location>
        <begin position="240"/>
        <end position="290"/>
    </location>
</feature>
<proteinExistence type="predicted"/>